<dbReference type="Proteomes" id="UP000217465">
    <property type="component" value="Unassembled WGS sequence"/>
</dbReference>
<evidence type="ECO:0000313" key="1">
    <source>
        <dbReference type="EMBL" id="PCH10577.1"/>
    </source>
</evidence>
<accession>A0A854WBE2</accession>
<sequence length="30" mass="3288">MNEVSIVTGVGQTLVVDGELFSIKSREHKN</sequence>
<proteinExistence type="predicted"/>
<organism evidence="1 2">
    <name type="scientific">Streptococcus parauberis</name>
    <dbReference type="NCBI Taxonomy" id="1348"/>
    <lineage>
        <taxon>Bacteria</taxon>
        <taxon>Bacillati</taxon>
        <taxon>Bacillota</taxon>
        <taxon>Bacilli</taxon>
        <taxon>Lactobacillales</taxon>
        <taxon>Streptococcaceae</taxon>
        <taxon>Streptococcus</taxon>
    </lineage>
</organism>
<name>A0A854WBE2_9STRE</name>
<dbReference type="EMBL" id="NSGR01000010">
    <property type="protein sequence ID" value="PCH10577.1"/>
    <property type="molecule type" value="Genomic_DNA"/>
</dbReference>
<comment type="caution">
    <text evidence="1">The sequence shown here is derived from an EMBL/GenBank/DDBJ whole genome shotgun (WGS) entry which is preliminary data.</text>
</comment>
<dbReference type="AlphaFoldDB" id="A0A854WBE2"/>
<evidence type="ECO:0000313" key="2">
    <source>
        <dbReference type="Proteomes" id="UP000217465"/>
    </source>
</evidence>
<protein>
    <submittedName>
        <fullName evidence="1">Uncharacterized protein</fullName>
    </submittedName>
</protein>
<gene>
    <name evidence="1" type="ORF">A9Y57_01866</name>
</gene>
<reference evidence="1 2" key="1">
    <citation type="submission" date="2016-06" db="EMBL/GenBank/DDBJ databases">
        <authorList>
            <person name="Haines A.N."/>
            <person name="Council K.R."/>
        </authorList>
    </citation>
    <scope>NUCLEOTIDE SEQUENCE [LARGE SCALE GENOMIC DNA]</scope>
    <source>
        <strain evidence="1 2">SP158-29</strain>
    </source>
</reference>